<keyword evidence="1" id="KW-1133">Transmembrane helix</keyword>
<organism evidence="2 3">
    <name type="scientific">Glossina palpalis gambiensis</name>
    <dbReference type="NCBI Taxonomy" id="67801"/>
    <lineage>
        <taxon>Eukaryota</taxon>
        <taxon>Metazoa</taxon>
        <taxon>Ecdysozoa</taxon>
        <taxon>Arthropoda</taxon>
        <taxon>Hexapoda</taxon>
        <taxon>Insecta</taxon>
        <taxon>Pterygota</taxon>
        <taxon>Neoptera</taxon>
        <taxon>Endopterygota</taxon>
        <taxon>Diptera</taxon>
        <taxon>Brachycera</taxon>
        <taxon>Muscomorpha</taxon>
        <taxon>Hippoboscoidea</taxon>
        <taxon>Glossinidae</taxon>
        <taxon>Glossina</taxon>
    </lineage>
</organism>
<reference evidence="3" key="1">
    <citation type="submission" date="2015-01" db="EMBL/GenBank/DDBJ databases">
        <authorList>
            <person name="Aksoy S."/>
            <person name="Warren W."/>
            <person name="Wilson R.K."/>
        </authorList>
    </citation>
    <scope>NUCLEOTIDE SEQUENCE [LARGE SCALE GENOMIC DNA]</scope>
    <source>
        <strain evidence="3">IAEA</strain>
    </source>
</reference>
<evidence type="ECO:0000313" key="3">
    <source>
        <dbReference type="Proteomes" id="UP000092460"/>
    </source>
</evidence>
<evidence type="ECO:0000313" key="2">
    <source>
        <dbReference type="EnsemblMetazoa" id="GPPI028344-PA"/>
    </source>
</evidence>
<keyword evidence="3" id="KW-1185">Reference proteome</keyword>
<feature type="transmembrane region" description="Helical" evidence="1">
    <location>
        <begin position="57"/>
        <end position="80"/>
    </location>
</feature>
<accession>A0A1B0BFG3</accession>
<dbReference type="EMBL" id="JXJN01013434">
    <property type="status" value="NOT_ANNOTATED_CDS"/>
    <property type="molecule type" value="Genomic_DNA"/>
</dbReference>
<reference evidence="2" key="2">
    <citation type="submission" date="2020-05" db="UniProtKB">
        <authorList>
            <consortium name="EnsemblMetazoa"/>
        </authorList>
    </citation>
    <scope>IDENTIFICATION</scope>
    <source>
        <strain evidence="2">IAEA</strain>
    </source>
</reference>
<dbReference type="Proteomes" id="UP000092460">
    <property type="component" value="Unassembled WGS sequence"/>
</dbReference>
<keyword evidence="1" id="KW-0472">Membrane</keyword>
<evidence type="ECO:0000256" key="1">
    <source>
        <dbReference type="SAM" id="Phobius"/>
    </source>
</evidence>
<protein>
    <submittedName>
        <fullName evidence="2">Uncharacterized protein</fullName>
    </submittedName>
</protein>
<dbReference type="AlphaFoldDB" id="A0A1B0BFG3"/>
<sequence>MIDRSFHDIPITSSVLLYESYHNMTSSRIVGQTVEHKRASPPLEIFGLKNVPVFLEYLISLQIAVDVVVVAAAAAHLPLFCYHKGFELISDWLRVHNLFQMTFYKKQLQRRIAYYHKILHRCQQQMTAMRPQLVLGLDYVFVVDDNRTHCSIVVLWVVVLELMVIGAVYIDDDNDDDDEAVVSATEELEHYKPRL</sequence>
<feature type="transmembrane region" description="Helical" evidence="1">
    <location>
        <begin position="152"/>
        <end position="170"/>
    </location>
</feature>
<name>A0A1B0BFG3_9MUSC</name>
<dbReference type="VEuPathDB" id="VectorBase:GPPI028344"/>
<dbReference type="EnsemblMetazoa" id="GPPI028344-RA">
    <property type="protein sequence ID" value="GPPI028344-PA"/>
    <property type="gene ID" value="GPPI028344"/>
</dbReference>
<keyword evidence="1" id="KW-0812">Transmembrane</keyword>
<proteinExistence type="predicted"/>